<dbReference type="STRING" id="36087.A0A077Z9M4"/>
<protein>
    <recommendedName>
        <fullName evidence="2">CSN12-like protein</fullName>
    </recommendedName>
</protein>
<comment type="similarity">
    <text evidence="1">Belongs to the CSN12 family.</text>
</comment>
<dbReference type="OrthoDB" id="10252687at2759"/>
<dbReference type="PANTHER" id="PTHR12732:SF0">
    <property type="entry name" value="PCI DOMAIN-CONTAINING PROTEIN 2"/>
    <property type="match status" value="1"/>
</dbReference>
<dbReference type="GO" id="GO:0003690">
    <property type="term" value="F:double-stranded DNA binding"/>
    <property type="evidence" value="ECO:0007669"/>
    <property type="project" value="InterPro"/>
</dbReference>
<organism evidence="4 5">
    <name type="scientific">Trichuris trichiura</name>
    <name type="common">Whipworm</name>
    <name type="synonym">Trichocephalus trichiurus</name>
    <dbReference type="NCBI Taxonomy" id="36087"/>
    <lineage>
        <taxon>Eukaryota</taxon>
        <taxon>Metazoa</taxon>
        <taxon>Ecdysozoa</taxon>
        <taxon>Nematoda</taxon>
        <taxon>Enoplea</taxon>
        <taxon>Dorylaimia</taxon>
        <taxon>Trichinellida</taxon>
        <taxon>Trichuridae</taxon>
        <taxon>Trichuris</taxon>
    </lineage>
</organism>
<accession>A0A077Z9M4</accession>
<dbReference type="InterPro" id="IPR036388">
    <property type="entry name" value="WH-like_DNA-bd_sf"/>
</dbReference>
<dbReference type="GO" id="GO:0000973">
    <property type="term" value="P:post-transcriptional tethering of RNA polymerase II gene DNA at nuclear periphery"/>
    <property type="evidence" value="ECO:0007669"/>
    <property type="project" value="TreeGrafter"/>
</dbReference>
<feature type="domain" description="PCI" evidence="3">
    <location>
        <begin position="141"/>
        <end position="321"/>
    </location>
</feature>
<dbReference type="EMBL" id="HG805951">
    <property type="protein sequence ID" value="CDW55375.1"/>
    <property type="molecule type" value="Genomic_DNA"/>
</dbReference>
<dbReference type="PROSITE" id="PS50250">
    <property type="entry name" value="PCI"/>
    <property type="match status" value="1"/>
</dbReference>
<dbReference type="GO" id="GO:0070390">
    <property type="term" value="C:transcription export complex 2"/>
    <property type="evidence" value="ECO:0007669"/>
    <property type="project" value="TreeGrafter"/>
</dbReference>
<dbReference type="PANTHER" id="PTHR12732">
    <property type="entry name" value="UNCHARACTERIZED PROTEASOME COMPONENT REGION PCI-CONTAINING"/>
    <property type="match status" value="1"/>
</dbReference>
<reference evidence="4" key="1">
    <citation type="submission" date="2014-01" db="EMBL/GenBank/DDBJ databases">
        <authorList>
            <person name="Aslett M."/>
        </authorList>
    </citation>
    <scope>NUCLEOTIDE SEQUENCE</scope>
</reference>
<dbReference type="Pfam" id="PF01399">
    <property type="entry name" value="PCI"/>
    <property type="match status" value="1"/>
</dbReference>
<dbReference type="GO" id="GO:0006368">
    <property type="term" value="P:transcription elongation by RNA polymerase II"/>
    <property type="evidence" value="ECO:0007669"/>
    <property type="project" value="TreeGrafter"/>
</dbReference>
<evidence type="ECO:0000313" key="4">
    <source>
        <dbReference type="EMBL" id="CDW55375.1"/>
    </source>
</evidence>
<gene>
    <name evidence="4" type="ORF">TTRE_0000364701</name>
</gene>
<reference evidence="4" key="2">
    <citation type="submission" date="2014-03" db="EMBL/GenBank/DDBJ databases">
        <title>The whipworm genome and dual-species transcriptomics of an intimate host-pathogen interaction.</title>
        <authorList>
            <person name="Foth B.J."/>
            <person name="Tsai I.J."/>
            <person name="Reid A.J."/>
            <person name="Bancroft A.J."/>
            <person name="Nichol S."/>
            <person name="Tracey A."/>
            <person name="Holroyd N."/>
            <person name="Cotton J.A."/>
            <person name="Stanley E.J."/>
            <person name="Zarowiecki M."/>
            <person name="Liu J.Z."/>
            <person name="Huckvale T."/>
            <person name="Cooper P.J."/>
            <person name="Grencis R.K."/>
            <person name="Berriman M."/>
        </authorList>
    </citation>
    <scope>NUCLEOTIDE SEQUENCE [LARGE SCALE GENOMIC DNA]</scope>
</reference>
<dbReference type="SMART" id="SM00753">
    <property type="entry name" value="PAM"/>
    <property type="match status" value="1"/>
</dbReference>
<evidence type="ECO:0000259" key="3">
    <source>
        <dbReference type="PROSITE" id="PS50250"/>
    </source>
</evidence>
<sequence length="332" mass="38913">MKFMSLFSCLGDLYLRTFYCNTCVHCPLQVREKYEERSWNASKEVAYRSLFADKKADERSYTFSEKEKHKCLRLAGSCIVSYYRDFAADTYTRPEVSKRIGILKLTNILLRIYYEYSQLEQWDVMRPLVKAIDDSLDLWNSFSLSDKVCYNYITGSRSGSERLTIAFDSCPSRYKKNRHAILARLIPVNVLMGRIPRTKLLRDFDFTIYEPLLAAVKVGDVATLEDLINTKAPDFLENNSWLFVLKLRRLCYRNLFKIMCTVFNDNQVPLEYFVSAFQLLKMDNMDMPAVECVLAGMIYTGQIRGYISHVFQRLTLSQEDPFPPISYTRWIF</sequence>
<proteinExistence type="inferred from homology"/>
<evidence type="ECO:0000256" key="1">
    <source>
        <dbReference type="ARBA" id="ARBA00025771"/>
    </source>
</evidence>
<dbReference type="Proteomes" id="UP000030665">
    <property type="component" value="Unassembled WGS sequence"/>
</dbReference>
<keyword evidence="5" id="KW-1185">Reference proteome</keyword>
<dbReference type="AlphaFoldDB" id="A0A077Z9M4"/>
<evidence type="ECO:0000256" key="2">
    <source>
        <dbReference type="ARBA" id="ARBA00033214"/>
    </source>
</evidence>
<dbReference type="GO" id="GO:0003723">
    <property type="term" value="F:RNA binding"/>
    <property type="evidence" value="ECO:0007669"/>
    <property type="project" value="InterPro"/>
</dbReference>
<dbReference type="InterPro" id="IPR000717">
    <property type="entry name" value="PCI_dom"/>
</dbReference>
<dbReference type="GO" id="GO:0016973">
    <property type="term" value="P:poly(A)+ mRNA export from nucleus"/>
    <property type="evidence" value="ECO:0007669"/>
    <property type="project" value="TreeGrafter"/>
</dbReference>
<evidence type="ECO:0000313" key="5">
    <source>
        <dbReference type="Proteomes" id="UP000030665"/>
    </source>
</evidence>
<dbReference type="Gene3D" id="1.10.10.10">
    <property type="entry name" value="Winged helix-like DNA-binding domain superfamily/Winged helix DNA-binding domain"/>
    <property type="match status" value="1"/>
</dbReference>
<name>A0A077Z9M4_TRITR</name>
<dbReference type="InterPro" id="IPR045114">
    <property type="entry name" value="Csn12-like"/>
</dbReference>